<sequence length="60" mass="6535">MNLENVYAFSSCGDDSRKTIQSPAGGEGVRDPTGEAEEALMPPRGKQRTSLNLKQQQINL</sequence>
<accession>A0ABX3CMW2</accession>
<reference evidence="2 3" key="1">
    <citation type="submission" date="2016-07" db="EMBL/GenBank/DDBJ databases">
        <title>Bacillus oceanisediminis whole genome.</title>
        <authorList>
            <person name="Pal Y."/>
            <person name="Verma A."/>
            <person name="Mual P."/>
            <person name="Srinivasan K."/>
        </authorList>
    </citation>
    <scope>NUCLEOTIDE SEQUENCE [LARGE SCALE GENOMIC DNA]</scope>
    <source>
        <strain evidence="2 3">Bhandara28</strain>
    </source>
</reference>
<keyword evidence="3" id="KW-1185">Reference proteome</keyword>
<gene>
    <name evidence="2" type="ORF">BBV17_26240</name>
</gene>
<feature type="compositionally biased region" description="Polar residues" evidence="1">
    <location>
        <begin position="48"/>
        <end position="60"/>
    </location>
</feature>
<evidence type="ECO:0000313" key="2">
    <source>
        <dbReference type="EMBL" id="OHX44268.1"/>
    </source>
</evidence>
<evidence type="ECO:0000313" key="3">
    <source>
        <dbReference type="Proteomes" id="UP000180194"/>
    </source>
</evidence>
<evidence type="ECO:0000256" key="1">
    <source>
        <dbReference type="SAM" id="MobiDB-lite"/>
    </source>
</evidence>
<organism evidence="2 3">
    <name type="scientific">Cytobacillus oceanisediminis</name>
    <dbReference type="NCBI Taxonomy" id="665099"/>
    <lineage>
        <taxon>Bacteria</taxon>
        <taxon>Bacillati</taxon>
        <taxon>Bacillota</taxon>
        <taxon>Bacilli</taxon>
        <taxon>Bacillales</taxon>
        <taxon>Bacillaceae</taxon>
        <taxon>Cytobacillus</taxon>
    </lineage>
</organism>
<name>A0ABX3CMW2_9BACI</name>
<protein>
    <submittedName>
        <fullName evidence="2">Uncharacterized protein</fullName>
    </submittedName>
</protein>
<proteinExistence type="predicted"/>
<feature type="region of interest" description="Disordered" evidence="1">
    <location>
        <begin position="1"/>
        <end position="60"/>
    </location>
</feature>
<dbReference type="Proteomes" id="UP000180194">
    <property type="component" value="Unassembled WGS sequence"/>
</dbReference>
<comment type="caution">
    <text evidence="2">The sequence shown here is derived from an EMBL/GenBank/DDBJ whole genome shotgun (WGS) entry which is preliminary data.</text>
</comment>
<dbReference type="EMBL" id="MBRJ01000044">
    <property type="protein sequence ID" value="OHX44268.1"/>
    <property type="molecule type" value="Genomic_DNA"/>
</dbReference>